<reference evidence="2 3" key="1">
    <citation type="submission" date="2019-02" db="EMBL/GenBank/DDBJ databases">
        <title>Genome sequencing of the rare red list fungi Bondarzewia mesenterica.</title>
        <authorList>
            <person name="Buettner E."/>
            <person name="Kellner H."/>
        </authorList>
    </citation>
    <scope>NUCLEOTIDE SEQUENCE [LARGE SCALE GENOMIC DNA]</scope>
    <source>
        <strain evidence="2 3">DSM 108281</strain>
    </source>
</reference>
<sequence length="140" mass="15049">MRRSNSWWACLGDASSGSTSGRSTFLDLRDPNPPPRLITIEESQHSNMSDSPEFKQLRAASGSGSQDEIFIGSGGVAWHASLYGAARHAKSVSSLQTANTETLEWAEGSMAIAQRDSMMDSQTTMCAAPGDDFRFRPCGA</sequence>
<gene>
    <name evidence="2" type="ORF">EW146_g10009</name>
</gene>
<evidence type="ECO:0000256" key="1">
    <source>
        <dbReference type="SAM" id="MobiDB-lite"/>
    </source>
</evidence>
<dbReference type="AlphaFoldDB" id="A0A4S4L168"/>
<accession>A0A4S4L168</accession>
<proteinExistence type="predicted"/>
<keyword evidence="3" id="KW-1185">Reference proteome</keyword>
<organism evidence="2 3">
    <name type="scientific">Bondarzewia mesenterica</name>
    <dbReference type="NCBI Taxonomy" id="1095465"/>
    <lineage>
        <taxon>Eukaryota</taxon>
        <taxon>Fungi</taxon>
        <taxon>Dikarya</taxon>
        <taxon>Basidiomycota</taxon>
        <taxon>Agaricomycotina</taxon>
        <taxon>Agaricomycetes</taxon>
        <taxon>Russulales</taxon>
        <taxon>Bondarzewiaceae</taxon>
        <taxon>Bondarzewia</taxon>
    </lineage>
</organism>
<dbReference type="Proteomes" id="UP000310158">
    <property type="component" value="Unassembled WGS sequence"/>
</dbReference>
<protein>
    <submittedName>
        <fullName evidence="2">Uncharacterized protein</fullName>
    </submittedName>
</protein>
<feature type="region of interest" description="Disordered" evidence="1">
    <location>
        <begin position="1"/>
        <end position="61"/>
    </location>
</feature>
<dbReference type="EMBL" id="SGPL01001062">
    <property type="protein sequence ID" value="THH05046.1"/>
    <property type="molecule type" value="Genomic_DNA"/>
</dbReference>
<name>A0A4S4L168_9AGAM</name>
<comment type="caution">
    <text evidence="2">The sequence shown here is derived from an EMBL/GenBank/DDBJ whole genome shotgun (WGS) entry which is preliminary data.</text>
</comment>
<dbReference type="OrthoDB" id="432528at2759"/>
<evidence type="ECO:0000313" key="3">
    <source>
        <dbReference type="Proteomes" id="UP000310158"/>
    </source>
</evidence>
<evidence type="ECO:0000313" key="2">
    <source>
        <dbReference type="EMBL" id="THH05046.1"/>
    </source>
</evidence>